<dbReference type="AlphaFoldDB" id="A0A9Q3D4N2"/>
<reference evidence="2" key="1">
    <citation type="submission" date="2021-03" db="EMBL/GenBank/DDBJ databases">
        <title>Draft genome sequence of rust myrtle Austropuccinia psidii MF-1, a brazilian biotype.</title>
        <authorList>
            <person name="Quecine M.C."/>
            <person name="Pachon D.M.R."/>
            <person name="Bonatelli M.L."/>
            <person name="Correr F.H."/>
            <person name="Franceschini L.M."/>
            <person name="Leite T.F."/>
            <person name="Margarido G.R.A."/>
            <person name="Almeida C.A."/>
            <person name="Ferrarezi J.A."/>
            <person name="Labate C.A."/>
        </authorList>
    </citation>
    <scope>NUCLEOTIDE SEQUENCE</scope>
    <source>
        <strain evidence="2">MF-1</strain>
    </source>
</reference>
<feature type="compositionally biased region" description="Pro residues" evidence="1">
    <location>
        <begin position="23"/>
        <end position="32"/>
    </location>
</feature>
<dbReference type="EMBL" id="AVOT02013860">
    <property type="protein sequence ID" value="MBW0496846.1"/>
    <property type="molecule type" value="Genomic_DNA"/>
</dbReference>
<evidence type="ECO:0000313" key="3">
    <source>
        <dbReference type="Proteomes" id="UP000765509"/>
    </source>
</evidence>
<protein>
    <submittedName>
        <fullName evidence="2">Uncharacterized protein</fullName>
    </submittedName>
</protein>
<organism evidence="2 3">
    <name type="scientific">Austropuccinia psidii MF-1</name>
    <dbReference type="NCBI Taxonomy" id="1389203"/>
    <lineage>
        <taxon>Eukaryota</taxon>
        <taxon>Fungi</taxon>
        <taxon>Dikarya</taxon>
        <taxon>Basidiomycota</taxon>
        <taxon>Pucciniomycotina</taxon>
        <taxon>Pucciniomycetes</taxon>
        <taxon>Pucciniales</taxon>
        <taxon>Sphaerophragmiaceae</taxon>
        <taxon>Austropuccinia</taxon>
    </lineage>
</organism>
<feature type="region of interest" description="Disordered" evidence="1">
    <location>
        <begin position="1"/>
        <end position="46"/>
    </location>
</feature>
<gene>
    <name evidence="2" type="ORF">O181_036561</name>
</gene>
<dbReference type="OrthoDB" id="2518431at2759"/>
<evidence type="ECO:0000256" key="1">
    <source>
        <dbReference type="SAM" id="MobiDB-lite"/>
    </source>
</evidence>
<sequence length="213" mass="23706">MSDMVSSKELGIEVEILSHESNPDPPVPPESQPPSSQKTNFKGYEKEKTVETCAPTKEAGKDDIIFSGNIEIISKEQFVLNIPQTIQRLEKIQKNSKIPDYVALKLAAHNIWAGVEVGESLPEGSQVIIGVPGKSLGRIQNINATKKTNKKCHIFEATKDFQDQGDYMMNVEVDHIDNEPLHPESSPYSMKQSLIKPLCLSSKYSRISRKGEN</sequence>
<dbReference type="Proteomes" id="UP000765509">
    <property type="component" value="Unassembled WGS sequence"/>
</dbReference>
<comment type="caution">
    <text evidence="2">The sequence shown here is derived from an EMBL/GenBank/DDBJ whole genome shotgun (WGS) entry which is preliminary data.</text>
</comment>
<proteinExistence type="predicted"/>
<keyword evidence="3" id="KW-1185">Reference proteome</keyword>
<evidence type="ECO:0000313" key="2">
    <source>
        <dbReference type="EMBL" id="MBW0496846.1"/>
    </source>
</evidence>
<name>A0A9Q3D4N2_9BASI</name>
<accession>A0A9Q3D4N2</accession>